<dbReference type="InterPro" id="IPR029032">
    <property type="entry name" value="AhpD-like"/>
</dbReference>
<keyword evidence="3" id="KW-1185">Reference proteome</keyword>
<accession>A0A1B1AHI8</accession>
<reference evidence="2 3" key="1">
    <citation type="submission" date="2015-11" db="EMBL/GenBank/DDBJ databases">
        <title>Whole-Genome Sequence of Candidatus Oderbacter manganicum from the National Park Lower Oder Valley, Germany.</title>
        <authorList>
            <person name="Braun B."/>
            <person name="Liere K."/>
            <person name="Szewzyk U."/>
        </authorList>
    </citation>
    <scope>NUCLEOTIDE SEQUENCE [LARGE SCALE GENOMIC DNA]</scope>
    <source>
        <strain evidence="2 3">OTSz_A_272</strain>
    </source>
</reference>
<dbReference type="InParanoid" id="A0A1B1AHI8"/>
<evidence type="ECO:0000259" key="1">
    <source>
        <dbReference type="Pfam" id="PF02627"/>
    </source>
</evidence>
<dbReference type="SUPFAM" id="SSF69118">
    <property type="entry name" value="AhpD-like"/>
    <property type="match status" value="1"/>
</dbReference>
<dbReference type="KEGG" id="cbot:ATE48_08865"/>
<evidence type="ECO:0000313" key="2">
    <source>
        <dbReference type="EMBL" id="ANP46022.1"/>
    </source>
</evidence>
<protein>
    <recommendedName>
        <fullName evidence="1">Carboxymuconolactone decarboxylase-like domain-containing protein</fullName>
    </recommendedName>
</protein>
<evidence type="ECO:0000313" key="3">
    <source>
        <dbReference type="Proteomes" id="UP000092498"/>
    </source>
</evidence>
<dbReference type="EMBL" id="CP013244">
    <property type="protein sequence ID" value="ANP46022.1"/>
    <property type="molecule type" value="Genomic_DNA"/>
</dbReference>
<dbReference type="Proteomes" id="UP000092498">
    <property type="component" value="Chromosome"/>
</dbReference>
<dbReference type="Gene3D" id="1.20.1290.10">
    <property type="entry name" value="AhpD-like"/>
    <property type="match status" value="1"/>
</dbReference>
<dbReference type="STRING" id="1759059.ATE48_08865"/>
<gene>
    <name evidence="2" type="ORF">ATE48_08865</name>
</gene>
<dbReference type="InterPro" id="IPR003779">
    <property type="entry name" value="CMD-like"/>
</dbReference>
<dbReference type="InterPro" id="IPR004675">
    <property type="entry name" value="AhpD_core"/>
</dbReference>
<organism evidence="2 3">
    <name type="scientific">Candidatus Viadribacter manganicus</name>
    <dbReference type="NCBI Taxonomy" id="1759059"/>
    <lineage>
        <taxon>Bacteria</taxon>
        <taxon>Pseudomonadati</taxon>
        <taxon>Pseudomonadota</taxon>
        <taxon>Alphaproteobacteria</taxon>
        <taxon>Hyphomonadales</taxon>
        <taxon>Hyphomonadaceae</taxon>
        <taxon>Candidatus Viadribacter</taxon>
    </lineage>
</organism>
<dbReference type="GO" id="GO:0051920">
    <property type="term" value="F:peroxiredoxin activity"/>
    <property type="evidence" value="ECO:0007669"/>
    <property type="project" value="InterPro"/>
</dbReference>
<sequence length="126" mass="13242">MTSDFQARIAEIDEYAVELRALIPDTLNAFGGLSKSAQTAGELDKKTKELLALAISVAIRCDGCIGYHARGAHRTGASRQEIAEALGVAIQMGGGPSVNYAADALRAFDQFQPKATMGASPISTRS</sequence>
<name>A0A1B1AHI8_9PROT</name>
<dbReference type="OrthoDB" id="1683318at2"/>
<dbReference type="PANTHER" id="PTHR33930">
    <property type="entry name" value="ALKYL HYDROPEROXIDE REDUCTASE AHPD"/>
    <property type="match status" value="1"/>
</dbReference>
<proteinExistence type="predicted"/>
<dbReference type="AlphaFoldDB" id="A0A1B1AHI8"/>
<dbReference type="Pfam" id="PF02627">
    <property type="entry name" value="CMD"/>
    <property type="match status" value="1"/>
</dbReference>
<feature type="domain" description="Carboxymuconolactone decarboxylase-like" evidence="1">
    <location>
        <begin position="24"/>
        <end position="106"/>
    </location>
</feature>
<dbReference type="RefSeq" id="WP_066770291.1">
    <property type="nucleotide sequence ID" value="NZ_CP013244.1"/>
</dbReference>
<dbReference type="PANTHER" id="PTHR33930:SF2">
    <property type="entry name" value="BLR3452 PROTEIN"/>
    <property type="match status" value="1"/>
</dbReference>
<dbReference type="NCBIfam" id="TIGR00778">
    <property type="entry name" value="ahpD_dom"/>
    <property type="match status" value="1"/>
</dbReference>